<dbReference type="Proteomes" id="UP001548832">
    <property type="component" value="Unassembled WGS sequence"/>
</dbReference>
<dbReference type="RefSeq" id="WP_354457953.1">
    <property type="nucleotide sequence ID" value="NZ_JBEWSZ010000001.1"/>
</dbReference>
<dbReference type="EMBL" id="JBEWSZ010000001">
    <property type="protein sequence ID" value="MET2825879.1"/>
    <property type="molecule type" value="Genomic_DNA"/>
</dbReference>
<sequence length="189" mass="20421">MAMEDATQEHLENAEHAEHAAHEGNPFLTTVSVTIAVLAVMAATVGSFESLETADTINDKSEAAYLQNKASDQWSFFQAKSIKKNSYEIAAAMGGPAAAQFQADAKRNEADSADIQVKAQDYEKQVDEKLRDSDAHAKRHHILTFAVTVLHISIAVATLSIIMHGKRWPWIGSLVLGALGLVAAGFAYI</sequence>
<evidence type="ECO:0000256" key="1">
    <source>
        <dbReference type="SAM" id="Phobius"/>
    </source>
</evidence>
<protein>
    <submittedName>
        <fullName evidence="2">DUF4337 family protein</fullName>
    </submittedName>
</protein>
<name>A0ABV2D774_9HYPH</name>
<feature type="transmembrane region" description="Helical" evidence="1">
    <location>
        <begin position="168"/>
        <end position="188"/>
    </location>
</feature>
<keyword evidence="3" id="KW-1185">Reference proteome</keyword>
<comment type="caution">
    <text evidence="2">The sequence shown here is derived from an EMBL/GenBank/DDBJ whole genome shotgun (WGS) entry which is preliminary data.</text>
</comment>
<gene>
    <name evidence="2" type="ORF">ABVQ20_02705</name>
</gene>
<evidence type="ECO:0000313" key="3">
    <source>
        <dbReference type="Proteomes" id="UP001548832"/>
    </source>
</evidence>
<feature type="transmembrane region" description="Helical" evidence="1">
    <location>
        <begin position="27"/>
        <end position="48"/>
    </location>
</feature>
<keyword evidence="1" id="KW-1133">Transmembrane helix</keyword>
<feature type="transmembrane region" description="Helical" evidence="1">
    <location>
        <begin position="142"/>
        <end position="162"/>
    </location>
</feature>
<dbReference type="InterPro" id="IPR025570">
    <property type="entry name" value="DUF4337"/>
</dbReference>
<keyword evidence="1" id="KW-0472">Membrane</keyword>
<accession>A0ABV2D774</accession>
<organism evidence="2 3">
    <name type="scientific">Mesorhizobium shangrilense</name>
    <dbReference type="NCBI Taxonomy" id="460060"/>
    <lineage>
        <taxon>Bacteria</taxon>
        <taxon>Pseudomonadati</taxon>
        <taxon>Pseudomonadota</taxon>
        <taxon>Alphaproteobacteria</taxon>
        <taxon>Hyphomicrobiales</taxon>
        <taxon>Phyllobacteriaceae</taxon>
        <taxon>Mesorhizobium</taxon>
    </lineage>
</organism>
<keyword evidence="1" id="KW-0812">Transmembrane</keyword>
<dbReference type="Pfam" id="PF14235">
    <property type="entry name" value="DUF4337"/>
    <property type="match status" value="1"/>
</dbReference>
<evidence type="ECO:0000313" key="2">
    <source>
        <dbReference type="EMBL" id="MET2825879.1"/>
    </source>
</evidence>
<proteinExistence type="predicted"/>
<reference evidence="2 3" key="1">
    <citation type="submission" date="2024-06" db="EMBL/GenBank/DDBJ databases">
        <authorList>
            <person name="Kim D.-U."/>
        </authorList>
    </citation>
    <scope>NUCLEOTIDE SEQUENCE [LARGE SCALE GENOMIC DNA]</scope>
    <source>
        <strain evidence="2 3">KACC15460</strain>
    </source>
</reference>